<dbReference type="OrthoDB" id="1711508at2759"/>
<sequence>MKIFKKLRTHYDQRVFANDGVANTPALAEYHGELQDVVDNTAQHDFMTLADGVNMLLQNPDDIIHPPEDAASFENPSPQQFVGTTSVDHLEPTTTTHSTMSPQLNIGPDGQNAPVEIEDTTIDEDLDVNITDGKNDCGLEKMWTDISSILEEGNSVPASVVQATKRFNSEEREAMLYFVEMTIAKDLLDCGITERQFLSKKEDVQSRCKEGMVIHRPPMSKTNRILLILDLNGVLVHANKLDLPLGFKADTFISRKAIIRRPFCDDFLKFCFERFYVGVWSSRKKLNLVRLLKKVPVGILLGPIPLHYH</sequence>
<evidence type="ECO:0000256" key="1">
    <source>
        <dbReference type="RuleBase" id="RU365079"/>
    </source>
</evidence>
<accession>A0A835I0H2</accession>
<feature type="domain" description="FCP1 homology" evidence="2">
    <location>
        <begin position="220"/>
        <end position="309"/>
    </location>
</feature>
<comment type="caution">
    <text evidence="3">The sequence shown here is derived from an EMBL/GenBank/DDBJ whole genome shotgun (WGS) entry which is preliminary data.</text>
</comment>
<comment type="function">
    <text evidence="1">Essential component of the TIM23 complex, a complex that mediates the translocation of transit peptide-containing proteins across the mitochondrial inner membrane.</text>
</comment>
<dbReference type="Pfam" id="PF03031">
    <property type="entry name" value="NIF"/>
    <property type="match status" value="1"/>
</dbReference>
<dbReference type="GO" id="GO:0005744">
    <property type="term" value="C:TIM23 mitochondrial import inner membrane translocase complex"/>
    <property type="evidence" value="ECO:0007669"/>
    <property type="project" value="UniProtKB-UniRule"/>
</dbReference>
<proteinExistence type="inferred from homology"/>
<keyword evidence="1" id="KW-0813">Transport</keyword>
<name>A0A835I0H2_9MAGN</name>
<evidence type="ECO:0000259" key="2">
    <source>
        <dbReference type="PROSITE" id="PS50969"/>
    </source>
</evidence>
<keyword evidence="1" id="KW-0811">Translocation</keyword>
<gene>
    <name evidence="3" type="ORF">IFM89_016250</name>
</gene>
<keyword evidence="4" id="KW-1185">Reference proteome</keyword>
<dbReference type="Proteomes" id="UP000631114">
    <property type="component" value="Unassembled WGS sequence"/>
</dbReference>
<organism evidence="3 4">
    <name type="scientific">Coptis chinensis</name>
    <dbReference type="NCBI Taxonomy" id="261450"/>
    <lineage>
        <taxon>Eukaryota</taxon>
        <taxon>Viridiplantae</taxon>
        <taxon>Streptophyta</taxon>
        <taxon>Embryophyta</taxon>
        <taxon>Tracheophyta</taxon>
        <taxon>Spermatophyta</taxon>
        <taxon>Magnoliopsida</taxon>
        <taxon>Ranunculales</taxon>
        <taxon>Ranunculaceae</taxon>
        <taxon>Coptidoideae</taxon>
        <taxon>Coptis</taxon>
    </lineage>
</organism>
<dbReference type="InterPro" id="IPR004274">
    <property type="entry name" value="FCP1_dom"/>
</dbReference>
<dbReference type="InterPro" id="IPR036412">
    <property type="entry name" value="HAD-like_sf"/>
</dbReference>
<reference evidence="3 4" key="1">
    <citation type="submission" date="2020-10" db="EMBL/GenBank/DDBJ databases">
        <title>The Coptis chinensis genome and diversification of protoberbering-type alkaloids.</title>
        <authorList>
            <person name="Wang B."/>
            <person name="Shu S."/>
            <person name="Song C."/>
            <person name="Liu Y."/>
        </authorList>
    </citation>
    <scope>NUCLEOTIDE SEQUENCE [LARGE SCALE GENOMIC DNA]</scope>
    <source>
        <strain evidence="3">HL-2020</strain>
        <tissue evidence="3">Leaf</tissue>
    </source>
</reference>
<keyword evidence="1" id="KW-0653">Protein transport</keyword>
<keyword evidence="1" id="KW-0809">Transit peptide</keyword>
<keyword evidence="1" id="KW-0496">Mitochondrion</keyword>
<protein>
    <recommendedName>
        <fullName evidence="1">Mitochondrial import inner membrane translocase subunit TIM50</fullName>
    </recommendedName>
</protein>
<dbReference type="AlphaFoldDB" id="A0A835I0H2"/>
<dbReference type="PANTHER" id="PTHR12210">
    <property type="entry name" value="DULLARD PROTEIN PHOSPHATASE"/>
    <property type="match status" value="1"/>
</dbReference>
<dbReference type="SUPFAM" id="SSF56784">
    <property type="entry name" value="HAD-like"/>
    <property type="match status" value="1"/>
</dbReference>
<dbReference type="GO" id="GO:0015031">
    <property type="term" value="P:protein transport"/>
    <property type="evidence" value="ECO:0007669"/>
    <property type="project" value="UniProtKB-KW"/>
</dbReference>
<dbReference type="PROSITE" id="PS50969">
    <property type="entry name" value="FCP1"/>
    <property type="match status" value="1"/>
</dbReference>
<dbReference type="EMBL" id="JADFTS010000004">
    <property type="protein sequence ID" value="KAF9609450.1"/>
    <property type="molecule type" value="Genomic_DNA"/>
</dbReference>
<evidence type="ECO:0000313" key="3">
    <source>
        <dbReference type="EMBL" id="KAF9609450.1"/>
    </source>
</evidence>
<dbReference type="InterPro" id="IPR023214">
    <property type="entry name" value="HAD_sf"/>
</dbReference>
<evidence type="ECO:0000313" key="4">
    <source>
        <dbReference type="Proteomes" id="UP000631114"/>
    </source>
</evidence>
<dbReference type="InterPro" id="IPR050365">
    <property type="entry name" value="TIM50"/>
</dbReference>
<comment type="similarity">
    <text evidence="1">Belongs to the TIM50 family.</text>
</comment>
<dbReference type="Gene3D" id="3.40.50.1000">
    <property type="entry name" value="HAD superfamily/HAD-like"/>
    <property type="match status" value="1"/>
</dbReference>
<comment type="subunit">
    <text evidence="1">Component of the TIM23 complex.</text>
</comment>
<comment type="subcellular location">
    <subcellularLocation>
        <location evidence="1">Mitochondrion inner membrane</location>
        <topology evidence="1">Single-pass membrane protein</topology>
    </subcellularLocation>
</comment>